<protein>
    <submittedName>
        <fullName evidence="2">Uncharacterized protein</fullName>
    </submittedName>
</protein>
<dbReference type="Gene3D" id="2.170.15.10">
    <property type="entry name" value="Proaerolysin, chain A, domain 3"/>
    <property type="match status" value="1"/>
</dbReference>
<evidence type="ECO:0000313" key="3">
    <source>
        <dbReference type="Proteomes" id="UP000229433"/>
    </source>
</evidence>
<evidence type="ECO:0000256" key="1">
    <source>
        <dbReference type="SAM" id="MobiDB-lite"/>
    </source>
</evidence>
<feature type="region of interest" description="Disordered" evidence="1">
    <location>
        <begin position="425"/>
        <end position="444"/>
    </location>
</feature>
<accession>A0A2G1VTU8</accession>
<organism evidence="2 3">
    <name type="scientific">Leeuwenhoekiella nanhaiensis</name>
    <dbReference type="NCBI Taxonomy" id="1655491"/>
    <lineage>
        <taxon>Bacteria</taxon>
        <taxon>Pseudomonadati</taxon>
        <taxon>Bacteroidota</taxon>
        <taxon>Flavobacteriia</taxon>
        <taxon>Flavobacteriales</taxon>
        <taxon>Flavobacteriaceae</taxon>
        <taxon>Leeuwenhoekiella</taxon>
    </lineage>
</organism>
<keyword evidence="3" id="KW-1185">Reference proteome</keyword>
<reference evidence="2 3" key="1">
    <citation type="submission" date="2017-08" db="EMBL/GenBank/DDBJ databases">
        <title>The whole genome shortgun sequences of strain Leeuwenhoekiella nanhaiensis G18 from the South China Sea.</title>
        <authorList>
            <person name="Liu Q."/>
        </authorList>
    </citation>
    <scope>NUCLEOTIDE SEQUENCE [LARGE SCALE GENOMIC DNA]</scope>
    <source>
        <strain evidence="2 3">G18</strain>
    </source>
</reference>
<feature type="compositionally biased region" description="Low complexity" evidence="1">
    <location>
        <begin position="425"/>
        <end position="436"/>
    </location>
</feature>
<dbReference type="Proteomes" id="UP000229433">
    <property type="component" value="Unassembled WGS sequence"/>
</dbReference>
<comment type="caution">
    <text evidence="2">The sequence shown here is derived from an EMBL/GenBank/DDBJ whole genome shotgun (WGS) entry which is preliminary data.</text>
</comment>
<proteinExistence type="predicted"/>
<name>A0A2G1VTU8_9FLAO</name>
<sequence>MNARLTFRSLISLTFLFVLTNCSSTDDEPIDSGKEGKVEILPSPIETADFETDPGEIGISLSTRDIAKLGYSPSKMRVEFPETGDLATKELNVDPYFNICQIRLDNENLSESLKSKLEEGIPVKVTVLDATNTVIQTESFPKYSFKSNAASREVTTATLPDKFTDIRLASDHLYYVQAVGENNQILGAPNANAYNSSNIDVPLNFLDLNSLDYTKQATKKATTFYFDEVDDGVYNISVRDGDKIFYAYVSYNATARLHVQTFRNHAINGGNTSPANFKNYRFKIQKAGNGLYKLISEFNNEALSLSNNIWYADSSKDAAYFRFMDFEIEWNVESVGFSYLQPVLPPSSTQTSYNSTLRNCSTGSLVQTVGSSRTIETTEVAGWEESFSVASNTSLSTTLTLGMEVETRFFGNAATAKAEVSGTYATSNSVTSTSSTNGAFSTSESRSLFQDREITVPPKTAIAVADVYQEYNNIMIPYVQRFRISGRYDKGNGAALSGEEMLTQFAFNKFTGLVTNVQPEYIEITVRGTTSINTLVNTTTETKDLPGACD</sequence>
<dbReference type="RefSeq" id="WP_099645009.1">
    <property type="nucleotide sequence ID" value="NZ_KZ319288.1"/>
</dbReference>
<dbReference type="AlphaFoldDB" id="A0A2G1VTU8"/>
<gene>
    <name evidence="2" type="ORF">CJ305_04215</name>
</gene>
<dbReference type="OrthoDB" id="1155031at2"/>
<evidence type="ECO:0000313" key="2">
    <source>
        <dbReference type="EMBL" id="PHQ30174.1"/>
    </source>
</evidence>
<dbReference type="EMBL" id="NQXA01000002">
    <property type="protein sequence ID" value="PHQ30174.1"/>
    <property type="molecule type" value="Genomic_DNA"/>
</dbReference>